<protein>
    <submittedName>
        <fullName evidence="3">DNA relaxase mbeA</fullName>
    </submittedName>
</protein>
<organism evidence="3 4">
    <name type="scientific">Habropoda laboriosa</name>
    <dbReference type="NCBI Taxonomy" id="597456"/>
    <lineage>
        <taxon>Eukaryota</taxon>
        <taxon>Metazoa</taxon>
        <taxon>Ecdysozoa</taxon>
        <taxon>Arthropoda</taxon>
        <taxon>Hexapoda</taxon>
        <taxon>Insecta</taxon>
        <taxon>Pterygota</taxon>
        <taxon>Neoptera</taxon>
        <taxon>Endopterygota</taxon>
        <taxon>Hymenoptera</taxon>
        <taxon>Apocrita</taxon>
        <taxon>Aculeata</taxon>
        <taxon>Apoidea</taxon>
        <taxon>Anthophila</taxon>
        <taxon>Apidae</taxon>
        <taxon>Habropoda</taxon>
    </lineage>
</organism>
<gene>
    <name evidence="3" type="ORF">WH47_09445</name>
</gene>
<feature type="compositionally biased region" description="Polar residues" evidence="1">
    <location>
        <begin position="316"/>
        <end position="330"/>
    </location>
</feature>
<dbReference type="EMBL" id="LHQN01028410">
    <property type="protein sequence ID" value="KOC58713.1"/>
    <property type="molecule type" value="Genomic_DNA"/>
</dbReference>
<feature type="compositionally biased region" description="Basic and acidic residues" evidence="1">
    <location>
        <begin position="605"/>
        <end position="615"/>
    </location>
</feature>
<evidence type="ECO:0000259" key="2">
    <source>
        <dbReference type="Pfam" id="PF03432"/>
    </source>
</evidence>
<dbReference type="OrthoDB" id="10536366at2759"/>
<feature type="compositionally biased region" description="Basic and acidic residues" evidence="1">
    <location>
        <begin position="233"/>
        <end position="252"/>
    </location>
</feature>
<evidence type="ECO:0000313" key="3">
    <source>
        <dbReference type="EMBL" id="KOC58713.1"/>
    </source>
</evidence>
<name>A0A0L7QJA8_9HYME</name>
<dbReference type="Pfam" id="PF03432">
    <property type="entry name" value="Relaxase"/>
    <property type="match status" value="1"/>
</dbReference>
<sequence>MYIKFLKHGKGDPAKAASYLVDEVDHLNRPRADVQVLSGDPQVFTALAESIENEWKYTSGVIAWSKEDAPTNQEINEVLDHFEKHAFSGLQPDQYHFTAVLHQEDDGSKHVHFLVPRIELDTGKALNIAPPGHEKYFDPLRDYFNYSKGLKGKSANDVREAIGSYIEQRIEHGFVRNRADVLNAISELGEVTRQGNNFISLKLDGADKSVRLKGAFYESKFSVESYIKNRTRKANDANASREHREISREHSALAEQCKAKLTTLSNRRSTYNRERYQPLSASPKEPRFIPIREQEFSPSPTATDPRNSHTIERTSRATQPLKNPISSTQQHEPRDRGNIKTQEKPFYIEHHFNFISSYFYYLKYQSNLHKQKQIHRHQRDAEQSKLSEITRWEHDHKDVRWQAMRSSRPRIHEHPLRDDRHETAISDRQGDQLNESRSTIIEDHRRTAESVKRTAERARESITAHSSAISDYQRATRLHEHFERETQRSSADRREISADRAESIRTNYLREFFTENTRGLTATTTATFNQFSRELADREQSQSINRTSRSEYFANDSGERNRISARANHTRNDRENSLTRALSTKVSGFNPTNIFTALDKLDKNKALQREQERKNNSGYSPSPF</sequence>
<feature type="region of interest" description="Disordered" evidence="1">
    <location>
        <begin position="605"/>
        <end position="624"/>
    </location>
</feature>
<feature type="domain" description="MobA/VirD2-like nuclease" evidence="2">
    <location>
        <begin position="54"/>
        <end position="128"/>
    </location>
</feature>
<comment type="caution">
    <text evidence="3">The sequence shown here is derived from an EMBL/GenBank/DDBJ whole genome shotgun (WGS) entry which is preliminary data.</text>
</comment>
<dbReference type="Proteomes" id="UP000053825">
    <property type="component" value="Unassembled WGS sequence"/>
</dbReference>
<dbReference type="AlphaFoldDB" id="A0A0L7QJA8"/>
<reference evidence="4" key="1">
    <citation type="submission" date="2015-07" db="EMBL/GenBank/DDBJ databases">
        <title>The genome of Habropoda laboriosa.</title>
        <authorList>
            <person name="Pan H."/>
            <person name="Kapheim K."/>
        </authorList>
    </citation>
    <scope>NUCLEOTIDE SEQUENCE [LARGE SCALE GENOMIC DNA]</scope>
</reference>
<evidence type="ECO:0000313" key="4">
    <source>
        <dbReference type="Proteomes" id="UP000053825"/>
    </source>
</evidence>
<feature type="compositionally biased region" description="Polar residues" evidence="1">
    <location>
        <begin position="296"/>
        <end position="305"/>
    </location>
</feature>
<feature type="compositionally biased region" description="Basic and acidic residues" evidence="1">
    <location>
        <begin position="306"/>
        <end position="315"/>
    </location>
</feature>
<accession>A0A0L7QJA8</accession>
<evidence type="ECO:0000256" key="1">
    <source>
        <dbReference type="SAM" id="MobiDB-lite"/>
    </source>
</evidence>
<proteinExistence type="predicted"/>
<dbReference type="InterPro" id="IPR005094">
    <property type="entry name" value="Endonuclease_MobA/VirD2"/>
</dbReference>
<feature type="compositionally biased region" description="Basic and acidic residues" evidence="1">
    <location>
        <begin position="284"/>
        <end position="295"/>
    </location>
</feature>
<keyword evidence="4" id="KW-1185">Reference proteome</keyword>
<feature type="region of interest" description="Disordered" evidence="1">
    <location>
        <begin position="231"/>
        <end position="337"/>
    </location>
</feature>